<reference evidence="2 3" key="1">
    <citation type="submission" date="2016-11" db="EMBL/GenBank/DDBJ databases">
        <authorList>
            <person name="Jaros S."/>
            <person name="Januszkiewicz K."/>
            <person name="Wedrychowicz H."/>
        </authorList>
    </citation>
    <scope>NUCLEOTIDE SEQUENCE [LARGE SCALE GENOMIC DNA]</scope>
    <source>
        <strain evidence="2 3">DSM 45408</strain>
    </source>
</reference>
<keyword evidence="3" id="KW-1185">Reference proteome</keyword>
<dbReference type="STRING" id="1070870.SAMN05444351_1935"/>
<evidence type="ECO:0000256" key="1">
    <source>
        <dbReference type="SAM" id="MobiDB-lite"/>
    </source>
</evidence>
<protein>
    <submittedName>
        <fullName evidence="2">Uncharacterized protein</fullName>
    </submittedName>
</protein>
<sequence>MALATPGIRGGRPERSPVVSVPPARQRWLLQPLVDAGLTDDEIADLVVGLAFDGVVAGRAPAPGRLDAMVGQRPAAVRAAWFEVLDRMTAAGADAPG</sequence>
<dbReference type="Proteomes" id="UP000184471">
    <property type="component" value="Unassembled WGS sequence"/>
</dbReference>
<feature type="region of interest" description="Disordered" evidence="1">
    <location>
        <begin position="1"/>
        <end position="20"/>
    </location>
</feature>
<gene>
    <name evidence="2" type="ORF">SAMN05444351_1935</name>
</gene>
<proteinExistence type="predicted"/>
<organism evidence="2 3">
    <name type="scientific">Geodermatophilus nigrescens</name>
    <dbReference type="NCBI Taxonomy" id="1070870"/>
    <lineage>
        <taxon>Bacteria</taxon>
        <taxon>Bacillati</taxon>
        <taxon>Actinomycetota</taxon>
        <taxon>Actinomycetes</taxon>
        <taxon>Geodermatophilales</taxon>
        <taxon>Geodermatophilaceae</taxon>
        <taxon>Geodermatophilus</taxon>
    </lineage>
</organism>
<accession>A0A1M5I8F3</accession>
<dbReference type="AlphaFoldDB" id="A0A1M5I8F3"/>
<dbReference type="EMBL" id="FQVX01000002">
    <property type="protein sequence ID" value="SHG24200.1"/>
    <property type="molecule type" value="Genomic_DNA"/>
</dbReference>
<name>A0A1M5I8F3_9ACTN</name>
<evidence type="ECO:0000313" key="3">
    <source>
        <dbReference type="Proteomes" id="UP000184471"/>
    </source>
</evidence>
<evidence type="ECO:0000313" key="2">
    <source>
        <dbReference type="EMBL" id="SHG24200.1"/>
    </source>
</evidence>